<keyword evidence="1" id="KW-0732">Signal</keyword>
<comment type="caution">
    <text evidence="2">The sequence shown here is derived from an EMBL/GenBank/DDBJ whole genome shotgun (WGS) entry which is preliminary data.</text>
</comment>
<dbReference type="EMBL" id="JBHUFC010000001">
    <property type="protein sequence ID" value="MFD1786051.1"/>
    <property type="molecule type" value="Genomic_DNA"/>
</dbReference>
<gene>
    <name evidence="2" type="ORF">ACFSC3_00550</name>
</gene>
<sequence>MTKTIALIAATAASLIATAVPAAAQGRGSFDPITLAHRPASGDYCIRTGWGLATNYANRLIRSGDCHDEREWRRRGVMIDTQDVAVAVRTQPMEVASR</sequence>
<protein>
    <submittedName>
        <fullName evidence="2">Uncharacterized protein</fullName>
    </submittedName>
</protein>
<evidence type="ECO:0000313" key="3">
    <source>
        <dbReference type="Proteomes" id="UP001597283"/>
    </source>
</evidence>
<organism evidence="2 3">
    <name type="scientific">Sphingomonas floccifaciens</name>
    <dbReference type="NCBI Taxonomy" id="1844115"/>
    <lineage>
        <taxon>Bacteria</taxon>
        <taxon>Pseudomonadati</taxon>
        <taxon>Pseudomonadota</taxon>
        <taxon>Alphaproteobacteria</taxon>
        <taxon>Sphingomonadales</taxon>
        <taxon>Sphingomonadaceae</taxon>
        <taxon>Sphingomonas</taxon>
    </lineage>
</organism>
<feature type="signal peptide" evidence="1">
    <location>
        <begin position="1"/>
        <end position="19"/>
    </location>
</feature>
<evidence type="ECO:0000256" key="1">
    <source>
        <dbReference type="SAM" id="SignalP"/>
    </source>
</evidence>
<reference evidence="3" key="1">
    <citation type="journal article" date="2019" name="Int. J. Syst. Evol. Microbiol.">
        <title>The Global Catalogue of Microorganisms (GCM) 10K type strain sequencing project: providing services to taxonomists for standard genome sequencing and annotation.</title>
        <authorList>
            <consortium name="The Broad Institute Genomics Platform"/>
            <consortium name="The Broad Institute Genome Sequencing Center for Infectious Disease"/>
            <person name="Wu L."/>
            <person name="Ma J."/>
        </authorList>
    </citation>
    <scope>NUCLEOTIDE SEQUENCE [LARGE SCALE GENOMIC DNA]</scope>
    <source>
        <strain evidence="3">Q85</strain>
    </source>
</reference>
<keyword evidence="3" id="KW-1185">Reference proteome</keyword>
<proteinExistence type="predicted"/>
<evidence type="ECO:0000313" key="2">
    <source>
        <dbReference type="EMBL" id="MFD1786051.1"/>
    </source>
</evidence>
<dbReference type="RefSeq" id="WP_380937672.1">
    <property type="nucleotide sequence ID" value="NZ_JBHUFC010000001.1"/>
</dbReference>
<dbReference type="Proteomes" id="UP001597283">
    <property type="component" value="Unassembled WGS sequence"/>
</dbReference>
<feature type="chain" id="PRO_5046440457" evidence="1">
    <location>
        <begin position="20"/>
        <end position="98"/>
    </location>
</feature>
<accession>A0ABW4N843</accession>
<name>A0ABW4N843_9SPHN</name>